<accession>Q2SPB5</accession>
<dbReference type="STRING" id="349521.HCH_00606"/>
<sequence length="40" mass="4514">MAKKENILIEFNTIDFDLLITIIDGASYAILVGHYAQVYP</sequence>
<evidence type="ECO:0000313" key="2">
    <source>
        <dbReference type="Proteomes" id="UP000000238"/>
    </source>
</evidence>
<dbReference type="HOGENOM" id="CLU_3290495_0_0_6"/>
<reference evidence="1 2" key="1">
    <citation type="journal article" date="2005" name="Nucleic Acids Res.">
        <title>Genomic blueprint of Hahella chejuensis, a marine microbe producing an algicidal agent.</title>
        <authorList>
            <person name="Jeong H."/>
            <person name="Yim J.H."/>
            <person name="Lee C."/>
            <person name="Choi S.-H."/>
            <person name="Park Y.K."/>
            <person name="Yoon S.H."/>
            <person name="Hur C.-G."/>
            <person name="Kang H.-Y."/>
            <person name="Kim D."/>
            <person name="Lee H.H."/>
            <person name="Park K.H."/>
            <person name="Park S.-H."/>
            <person name="Park H.-S."/>
            <person name="Lee H.K."/>
            <person name="Oh T.K."/>
            <person name="Kim J.F."/>
        </authorList>
    </citation>
    <scope>NUCLEOTIDE SEQUENCE [LARGE SCALE GENOMIC DNA]</scope>
    <source>
        <strain evidence="1 2">KCTC 2396</strain>
    </source>
</reference>
<proteinExistence type="predicted"/>
<dbReference type="EMBL" id="CP000155">
    <property type="protein sequence ID" value="ABC27509.1"/>
    <property type="molecule type" value="Genomic_DNA"/>
</dbReference>
<keyword evidence="2" id="KW-1185">Reference proteome</keyword>
<gene>
    <name evidence="1" type="ordered locus">HCH_00606</name>
</gene>
<organism evidence="1 2">
    <name type="scientific">Hahella chejuensis (strain KCTC 2396)</name>
    <dbReference type="NCBI Taxonomy" id="349521"/>
    <lineage>
        <taxon>Bacteria</taxon>
        <taxon>Pseudomonadati</taxon>
        <taxon>Pseudomonadota</taxon>
        <taxon>Gammaproteobacteria</taxon>
        <taxon>Oceanospirillales</taxon>
        <taxon>Hahellaceae</taxon>
        <taxon>Hahella</taxon>
    </lineage>
</organism>
<protein>
    <submittedName>
        <fullName evidence="1">Uncharacterized protein</fullName>
    </submittedName>
</protein>
<name>Q2SPB5_HAHCH</name>
<evidence type="ECO:0000313" key="1">
    <source>
        <dbReference type="EMBL" id="ABC27509.1"/>
    </source>
</evidence>
<dbReference type="AlphaFoldDB" id="Q2SPB5"/>
<dbReference type="Proteomes" id="UP000000238">
    <property type="component" value="Chromosome"/>
</dbReference>
<dbReference type="KEGG" id="hch:HCH_00606"/>